<evidence type="ECO:0000313" key="5">
    <source>
        <dbReference type="EMBL" id="KZP18966.1"/>
    </source>
</evidence>
<proteinExistence type="predicted"/>
<dbReference type="SUPFAM" id="SSF100920">
    <property type="entry name" value="Heat shock protein 70kD (HSP70), peptide-binding domain"/>
    <property type="match status" value="1"/>
</dbReference>
<keyword evidence="1" id="KW-0547">Nucleotide-binding</keyword>
<dbReference type="InterPro" id="IPR029047">
    <property type="entry name" value="HSP70_peptide-bd_sf"/>
</dbReference>
<name>A0A166HKS8_9AGAM</name>
<dbReference type="Proteomes" id="UP000076532">
    <property type="component" value="Unassembled WGS sequence"/>
</dbReference>
<keyword evidence="7" id="KW-1185">Reference proteome</keyword>
<feature type="non-terminal residue" evidence="5">
    <location>
        <position position="1"/>
    </location>
</feature>
<dbReference type="AlphaFoldDB" id="A0A166HKS8"/>
<dbReference type="STRING" id="436010.A0A166HKS8"/>
<dbReference type="OrthoDB" id="3260447at2759"/>
<evidence type="ECO:0000256" key="3">
    <source>
        <dbReference type="SAM" id="MobiDB-lite"/>
    </source>
</evidence>
<dbReference type="GO" id="GO:0140662">
    <property type="term" value="F:ATP-dependent protein folding chaperone"/>
    <property type="evidence" value="ECO:0007669"/>
    <property type="project" value="InterPro"/>
</dbReference>
<evidence type="ECO:0000256" key="1">
    <source>
        <dbReference type="ARBA" id="ARBA00022741"/>
    </source>
</evidence>
<dbReference type="InterPro" id="IPR013126">
    <property type="entry name" value="Hsp_70_fam"/>
</dbReference>
<dbReference type="EMBL" id="KV417568">
    <property type="protein sequence ID" value="KZP18966.1"/>
    <property type="molecule type" value="Genomic_DNA"/>
</dbReference>
<evidence type="ECO:0000313" key="6">
    <source>
        <dbReference type="EMBL" id="KZP28266.1"/>
    </source>
</evidence>
<accession>A0A166HKS8</accession>
<evidence type="ECO:0000256" key="2">
    <source>
        <dbReference type="ARBA" id="ARBA00022840"/>
    </source>
</evidence>
<feature type="region of interest" description="Disordered" evidence="3">
    <location>
        <begin position="59"/>
        <end position="80"/>
    </location>
</feature>
<reference evidence="5 7" key="1">
    <citation type="journal article" date="2016" name="Mol. Biol. Evol.">
        <title>Comparative Genomics of Early-Diverging Mushroom-Forming Fungi Provides Insights into the Origins of Lignocellulose Decay Capabilities.</title>
        <authorList>
            <person name="Nagy L.G."/>
            <person name="Riley R."/>
            <person name="Tritt A."/>
            <person name="Adam C."/>
            <person name="Daum C."/>
            <person name="Floudas D."/>
            <person name="Sun H."/>
            <person name="Yadav J.S."/>
            <person name="Pangilinan J."/>
            <person name="Larsson K.H."/>
            <person name="Matsuura K."/>
            <person name="Barry K."/>
            <person name="Labutti K."/>
            <person name="Kuo R."/>
            <person name="Ohm R.A."/>
            <person name="Bhattacharya S.S."/>
            <person name="Shirouzu T."/>
            <person name="Yoshinaga Y."/>
            <person name="Martin F.M."/>
            <person name="Grigoriev I.V."/>
            <person name="Hibbett D.S."/>
        </authorList>
    </citation>
    <scope>NUCLEOTIDE SEQUENCE [LARGE SCALE GENOMIC DNA]</scope>
    <source>
        <strain evidence="5 7">CBS 109695</strain>
    </source>
</reference>
<evidence type="ECO:0000313" key="7">
    <source>
        <dbReference type="Proteomes" id="UP000076532"/>
    </source>
</evidence>
<dbReference type="EMBL" id="KV417787">
    <property type="protein sequence ID" value="KZP06439.1"/>
    <property type="molecule type" value="Genomic_DNA"/>
</dbReference>
<dbReference type="Pfam" id="PF00012">
    <property type="entry name" value="HSP70"/>
    <property type="match status" value="1"/>
</dbReference>
<keyword evidence="2" id="KW-0067">ATP-binding</keyword>
<protein>
    <submittedName>
        <fullName evidence="5">Uncharacterized protein</fullName>
    </submittedName>
</protein>
<organism evidence="5 7">
    <name type="scientific">Athelia psychrophila</name>
    <dbReference type="NCBI Taxonomy" id="1759441"/>
    <lineage>
        <taxon>Eukaryota</taxon>
        <taxon>Fungi</taxon>
        <taxon>Dikarya</taxon>
        <taxon>Basidiomycota</taxon>
        <taxon>Agaricomycotina</taxon>
        <taxon>Agaricomycetes</taxon>
        <taxon>Agaricomycetidae</taxon>
        <taxon>Atheliales</taxon>
        <taxon>Atheliaceae</taxon>
        <taxon>Athelia</taxon>
    </lineage>
</organism>
<gene>
    <name evidence="6" type="ORF">FIBSPDRAFT_729504</name>
    <name evidence="5" type="ORF">FIBSPDRAFT_744770</name>
    <name evidence="4" type="ORF">FIBSPDRAFT_764400</name>
</gene>
<dbReference type="EMBL" id="KV417504">
    <property type="protein sequence ID" value="KZP28266.1"/>
    <property type="molecule type" value="Genomic_DNA"/>
</dbReference>
<dbReference type="GO" id="GO:0005524">
    <property type="term" value="F:ATP binding"/>
    <property type="evidence" value="ECO:0007669"/>
    <property type="project" value="UniProtKB-KW"/>
</dbReference>
<sequence length="80" mass="8479">LSTAADNQSIILIQVFEGECPLTNKNNHLGKVELNSVPLVRVPHIEVTFGINTRSIMSKAGASGKGTSNSESIMIAKENG</sequence>
<dbReference type="Gene3D" id="2.60.34.10">
    <property type="entry name" value="Substrate Binding Domain Of DNAk, Chain A, domain 1"/>
    <property type="match status" value="1"/>
</dbReference>
<evidence type="ECO:0000313" key="4">
    <source>
        <dbReference type="EMBL" id="KZP06439.1"/>
    </source>
</evidence>